<keyword evidence="5 6" id="KW-0535">Nitrogen fixation</keyword>
<accession>A0A1S2LXR2</accession>
<dbReference type="PANTHER" id="PTHR33712:SF7">
    <property type="entry name" value="LIGHT-INDEPENDENT PROTOCHLOROPHYLLIDE REDUCTASE SUBUNIT B"/>
    <property type="match status" value="1"/>
</dbReference>
<evidence type="ECO:0000256" key="6">
    <source>
        <dbReference type="RuleBase" id="RU004021"/>
    </source>
</evidence>
<evidence type="ECO:0000256" key="5">
    <source>
        <dbReference type="ARBA" id="ARBA00023231"/>
    </source>
</evidence>
<evidence type="ECO:0000256" key="3">
    <source>
        <dbReference type="ARBA" id="ARBA00011002"/>
    </source>
</evidence>
<comment type="pathway">
    <text evidence="2">Cofactor biosynthesis; Fe-Mo cofactor biosynthesis.</text>
</comment>
<dbReference type="InterPro" id="IPR000510">
    <property type="entry name" value="Nase/OxRdtase_comp1"/>
</dbReference>
<comment type="caution">
    <text evidence="8">The sequence shown here is derived from an EMBL/GenBank/DDBJ whole genome shotgun (WGS) entry which is preliminary data.</text>
</comment>
<evidence type="ECO:0000313" key="9">
    <source>
        <dbReference type="Proteomes" id="UP000179524"/>
    </source>
</evidence>
<dbReference type="InterPro" id="IPR005975">
    <property type="entry name" value="Nase_Mo-Fe_CF"/>
</dbReference>
<reference evidence="8 9" key="1">
    <citation type="submission" date="2016-10" db="EMBL/GenBank/DDBJ databases">
        <title>Draft genome sequences of four alkaliphilic bacteria belonging to the Anaerobacillus genus.</title>
        <authorList>
            <person name="Bassil N.M."/>
            <person name="Lloyd J.R."/>
        </authorList>
    </citation>
    <scope>NUCLEOTIDE SEQUENCE [LARGE SCALE GENOMIC DNA]</scope>
    <source>
        <strain evidence="8 9">DSM 18345</strain>
    </source>
</reference>
<organism evidence="8 9">
    <name type="scientific">Anaerobacillus alkalilacustris</name>
    <dbReference type="NCBI Taxonomy" id="393763"/>
    <lineage>
        <taxon>Bacteria</taxon>
        <taxon>Bacillati</taxon>
        <taxon>Bacillota</taxon>
        <taxon>Bacilli</taxon>
        <taxon>Bacillales</taxon>
        <taxon>Bacillaceae</taxon>
        <taxon>Anaerobacillus</taxon>
    </lineage>
</organism>
<comment type="similarity">
    <text evidence="3 6">Belongs to the NifD/NifK/NifE/NifN family.</text>
</comment>
<proteinExistence type="inferred from homology"/>
<comment type="function">
    <text evidence="1">This protein may play a role in the biosynthesis of the prosthetic group of nitrogenase (FeMo cofactor).</text>
</comment>
<dbReference type="GO" id="GO:0016163">
    <property type="term" value="F:nitrogenase activity"/>
    <property type="evidence" value="ECO:0007669"/>
    <property type="project" value="InterPro"/>
</dbReference>
<dbReference type="SUPFAM" id="SSF53807">
    <property type="entry name" value="Helical backbone' metal receptor"/>
    <property type="match status" value="1"/>
</dbReference>
<dbReference type="RefSeq" id="WP_071308024.1">
    <property type="nucleotide sequence ID" value="NZ_MLQR01000001.1"/>
</dbReference>
<sequence length="444" mass="48886">MATNLSKKSVSINPLKVSQPLGGTLAMQGFYKSIPIIHGSQGCAAFIKALMTRHFRDPISIQTSALQEMNVIFGGVENLYEAIDNVIEKHDPDIISVLSTSLTEVAGDDIQANIKDYLKKNYRENRLVVGVSLPDFVGSLESGYNQTVDAIVSAVLEQTKSKVPKVRLNQRINLLVGSHLTPADVIELKDIITSYGFEVIAIPDLSTSLSGHLLEGFTSLSRGGVPLDYLEQLVTAKYTIAVGASMQPIAEKIFAYTGIPFQVFPSVTGLLATDALFTFLQSISRENVPLRYMLQRENLVDAMLDAHFYYLGSSAVVALEPDHLYSISSWLREMGVELNRLVTTHHSPVIHKLGEEVVIGDLDDLEEGASKNDVWISNSQGKQGAIRKECSYLPMGFPVYHILGAVHATSVGYRGTLELVNKVGNLLMERKEEHNHESSFFFNE</sequence>
<keyword evidence="9" id="KW-1185">Reference proteome</keyword>
<dbReference type="GO" id="GO:0065003">
    <property type="term" value="P:protein-containing complex assembly"/>
    <property type="evidence" value="ECO:0007669"/>
    <property type="project" value="InterPro"/>
</dbReference>
<protein>
    <recommendedName>
        <fullName evidence="4">Nitrogenase iron-molybdenum cofactor biosynthesis protein NifN</fullName>
    </recommendedName>
</protein>
<feature type="domain" description="Nitrogenase/oxidoreductase component 1" evidence="7">
    <location>
        <begin position="18"/>
        <end position="427"/>
    </location>
</feature>
<evidence type="ECO:0000256" key="2">
    <source>
        <dbReference type="ARBA" id="ARBA00005155"/>
    </source>
</evidence>
<dbReference type="PROSITE" id="PS00699">
    <property type="entry name" value="NITROGENASE_1_1"/>
    <property type="match status" value="1"/>
</dbReference>
<dbReference type="EMBL" id="MLQR01000001">
    <property type="protein sequence ID" value="OIJ17298.1"/>
    <property type="molecule type" value="Genomic_DNA"/>
</dbReference>
<evidence type="ECO:0000256" key="4">
    <source>
        <dbReference type="ARBA" id="ARBA00013282"/>
    </source>
</evidence>
<dbReference type="Proteomes" id="UP000179524">
    <property type="component" value="Unassembled WGS sequence"/>
</dbReference>
<dbReference type="Gene3D" id="6.10.250.1090">
    <property type="match status" value="1"/>
</dbReference>
<evidence type="ECO:0000313" key="8">
    <source>
        <dbReference type="EMBL" id="OIJ17298.1"/>
    </source>
</evidence>
<evidence type="ECO:0000256" key="1">
    <source>
        <dbReference type="ARBA" id="ARBA00003171"/>
    </source>
</evidence>
<dbReference type="Pfam" id="PF00148">
    <property type="entry name" value="Oxidored_nitro"/>
    <property type="match status" value="1"/>
</dbReference>
<gene>
    <name evidence="8" type="ORF">BKP37_01985</name>
</gene>
<dbReference type="NCBIfam" id="TIGR01285">
    <property type="entry name" value="nifN"/>
    <property type="match status" value="1"/>
</dbReference>
<dbReference type="PANTHER" id="PTHR33712">
    <property type="entry name" value="LIGHT-INDEPENDENT PROTOCHLOROPHYLLIDE REDUCTASE SUBUNIT B"/>
    <property type="match status" value="1"/>
</dbReference>
<dbReference type="Gene3D" id="3.40.50.1980">
    <property type="entry name" value="Nitrogenase molybdenum iron protein domain"/>
    <property type="match status" value="3"/>
</dbReference>
<dbReference type="AlphaFoldDB" id="A0A1S2LXR2"/>
<dbReference type="UniPathway" id="UPA00782"/>
<name>A0A1S2LXR2_9BACI</name>
<evidence type="ECO:0000259" key="7">
    <source>
        <dbReference type="Pfam" id="PF00148"/>
    </source>
</evidence>
<dbReference type="InterPro" id="IPR000318">
    <property type="entry name" value="Nase_comp1_CS"/>
</dbReference>
<dbReference type="InterPro" id="IPR050152">
    <property type="entry name" value="ChlB/BchB/BchZ"/>
</dbReference>
<dbReference type="OrthoDB" id="9800746at2"/>